<gene>
    <name evidence="1" type="ORF">Syn7803US103_31</name>
</gene>
<dbReference type="KEGG" id="vg:24171209"/>
<evidence type="ECO:0000313" key="2">
    <source>
        <dbReference type="Proteomes" id="UP000033008"/>
    </source>
</evidence>
<organism evidence="1 2">
    <name type="scientific">Synechococcus phage ACG-2014j</name>
    <dbReference type="NCBI Taxonomy" id="1493514"/>
    <lineage>
        <taxon>Viruses</taxon>
        <taxon>Duplodnaviria</taxon>
        <taxon>Heunggongvirae</taxon>
        <taxon>Uroviricota</taxon>
        <taxon>Caudoviricetes</taxon>
        <taxon>Pantevenvirales</taxon>
        <taxon>Kyanoviridae</taxon>
        <taxon>Potamoivirus</taxon>
        <taxon>Potamoivirus tusconj</taxon>
    </lineage>
</organism>
<sequence>MTQDSSFTSRSPNNQGYTGQYFEPNWSGFMNGYNIGGSDPGGSGNGSNRTFSWTITFSNYGRQIFYANVDDSGAIYINGNYEMGMGGFTGQSAVTTANYYGPGTYTLSATVINSGGGPWGVAIDWIGFFPPPPVPGCTDPRATNYNPNADVDNGTCTYPTPGITLNFNPTAIRRGLSSTLSWSVTNSTSRTLTGQGNVGTSGSIILSPTNTISRTLSANYYGITSNSVTKTLTVYIPPIFDISTNKTEMMLGSTANISWTVSGDGGGLNWTPTLTWLAGGLTNGNLNSNSNVTPSDTTIYTGRVSGVGGTDTGSVTVIVYQPVELSINSPTNLIYGNQGTINVTTKYATDSITITPTYNYDFIGSSTGSVVNLPVNNAAVIGGTESTNGYTTTIPYNDRGPLSVTYVVRATGKLGNFQEQVVTVPIIIDDTPDNLNIPDSEDLLKNQTPVVSPAVEVLSDLILIDDIDIKVEVKSNYPIQVDINQDNDWTDVREI</sequence>
<proteinExistence type="predicted"/>
<dbReference type="EMBL" id="KJ019069">
    <property type="protein sequence ID" value="AIX23926.1"/>
    <property type="molecule type" value="Genomic_DNA"/>
</dbReference>
<dbReference type="GeneID" id="24171209"/>
<evidence type="ECO:0000313" key="1">
    <source>
        <dbReference type="EMBL" id="AIX23926.1"/>
    </source>
</evidence>
<dbReference type="Proteomes" id="UP000033008">
    <property type="component" value="Segment"/>
</dbReference>
<name>A0A0E3FB07_9CAUD</name>
<dbReference type="SUPFAM" id="SSF48726">
    <property type="entry name" value="Immunoglobulin"/>
    <property type="match status" value="1"/>
</dbReference>
<dbReference type="RefSeq" id="YP_009134013.1">
    <property type="nucleotide sequence ID" value="NC_026926.1"/>
</dbReference>
<reference evidence="1 2" key="1">
    <citation type="submission" date="2013-12" db="EMBL/GenBank/DDBJ databases">
        <title>Ecological redundancy of diverse viral populations within a natural community.</title>
        <authorList>
            <person name="Gregory A.C."/>
            <person name="LaButti K."/>
            <person name="Copeland A."/>
            <person name="Woyke T."/>
            <person name="Sullivan M.B."/>
        </authorList>
    </citation>
    <scope>NUCLEOTIDE SEQUENCE [LARGE SCALE GENOMIC DNA]</scope>
    <source>
        <strain evidence="1">Syn7803US103</strain>
    </source>
</reference>
<accession>A0A0E3FB07</accession>
<dbReference type="OrthoDB" id="32504at35237"/>
<protein>
    <submittedName>
        <fullName evidence="1">Virion structural protein</fullName>
    </submittedName>
</protein>
<dbReference type="InterPro" id="IPR036179">
    <property type="entry name" value="Ig-like_dom_sf"/>
</dbReference>